<organism evidence="6 7">
    <name type="scientific">Fonsecaea erecta</name>
    <dbReference type="NCBI Taxonomy" id="1367422"/>
    <lineage>
        <taxon>Eukaryota</taxon>
        <taxon>Fungi</taxon>
        <taxon>Dikarya</taxon>
        <taxon>Ascomycota</taxon>
        <taxon>Pezizomycotina</taxon>
        <taxon>Eurotiomycetes</taxon>
        <taxon>Chaetothyriomycetidae</taxon>
        <taxon>Chaetothyriales</taxon>
        <taxon>Herpotrichiellaceae</taxon>
        <taxon>Fonsecaea</taxon>
    </lineage>
</organism>
<dbReference type="InterPro" id="IPR054471">
    <property type="entry name" value="GPIID_WHD"/>
</dbReference>
<dbReference type="SUPFAM" id="SSF47095">
    <property type="entry name" value="HMG-box"/>
    <property type="match status" value="1"/>
</dbReference>
<evidence type="ECO:0000259" key="4">
    <source>
        <dbReference type="Pfam" id="PF24809"/>
    </source>
</evidence>
<dbReference type="InterPro" id="IPR056884">
    <property type="entry name" value="NPHP3-like_N"/>
</dbReference>
<comment type="caution">
    <text evidence="6">The sequence shown here is derived from an EMBL/GenBank/DDBJ whole genome shotgun (WGS) entry which is preliminary data.</text>
</comment>
<dbReference type="InterPro" id="IPR036910">
    <property type="entry name" value="HMG_box_dom_sf"/>
</dbReference>
<evidence type="ECO:0008006" key="8">
    <source>
        <dbReference type="Google" id="ProtNLM"/>
    </source>
</evidence>
<evidence type="ECO:0000259" key="3">
    <source>
        <dbReference type="Pfam" id="PF22939"/>
    </source>
</evidence>
<feature type="domain" description="Nephrocystin 3-like N-terminal" evidence="5">
    <location>
        <begin position="260"/>
        <end position="428"/>
    </location>
</feature>
<feature type="region of interest" description="Disordered" evidence="2">
    <location>
        <begin position="924"/>
        <end position="976"/>
    </location>
</feature>
<dbReference type="Pfam" id="PF24883">
    <property type="entry name" value="NPHP3_N"/>
    <property type="match status" value="1"/>
</dbReference>
<dbReference type="SUPFAM" id="SSF52540">
    <property type="entry name" value="P-loop containing nucleoside triphosphate hydrolases"/>
    <property type="match status" value="1"/>
</dbReference>
<evidence type="ECO:0000313" key="6">
    <source>
        <dbReference type="EMBL" id="OAP57410.1"/>
    </source>
</evidence>
<evidence type="ECO:0000313" key="7">
    <source>
        <dbReference type="Proteomes" id="UP000078343"/>
    </source>
</evidence>
<sequence>MEPTKRTQPHPVVKEAFTKFEALVGANDARLFKATTLKDVREAARIIERDQSSRRSMRNMRRIEPLFDALDLLSGAIDTLCQGTPYLCFVWKAPIKLLLQIADEDTNAFDQLLDAYRQIAQNLPRLGRFGAAFDDHDDFQAVLAEIYSDILEFHSHAYKYLRRGGWKRLFDSSWRGFSRRFNAILQRLARGRDLIDKEAQSFAILDAKAFRQQILEDIERTEHERQEWQLRDTLAWLDLRGQDLEQDDLFECRSRARNPGTCAWILENSALRSWLDPEDSRPQLWLRGIPGSGKTTLATYIYENAPIPPKATMLYCLCSYGFAGSEVSVCGLMFRSLIAQLIRKDHSLLPHVYDNFVKTGTVPSATKSRDLLKELLRASGPTFLILDGVDECDGSHQRQLLSELRALLLPNKNTEEGQLAFKILICSRETKEIVSSLRKVPQVLLTKEKASLSKDITLFAKESLSPLRGRFNDPVVDEIEQTVVEKADGMFLWVQLVLKMLFEQHSVEDLRQTLDELPSELPGIYASILKRLHGACNGQQKVELQHILGLLTFSYRPLKVHELCDLVAFRKRDSLNDNTKLHKSILDICKPLLEEHEDHTVRLVHFSAREQVFSRRENTVTLTFVRFLLHEHSGPYLHRQKIHLSITQSCIRYLITCTPFTMESLTLRVKADVVKGFHDIFPYVDQFWTMHLTESFRAVSGPMSAENIHAQREIQHLLLTLLRVFHISGLDRVYEEHCGPGFPESRTMRSQVLTPGELPEPIIRHIEFKKRMRIKPADPNPNTVCVKAPTVQDISKDPISLILAFNRFQEEFESLLAQEPSALGVEVGLSLAEILDFRTRHSSGAYLCRWRRCVWASAGFSNAVDRSTHELSHEQRFRCHDFACDFAVRGFTSKAALRKHVEKYHTVLDDIVLPRFPRNQPLAKTTFYADNPPGTKRTAPASTIYKLPNTGPDSRPQISTSGSGLDNSPASPSPFDSEHIDLWQGRWKDLFHPDLFPPGRISNPSDGLFRRPGSPEFLKPPEPILSPSDVLFRRRKLASTPAPAPVRLPSYDSFYPYESSPKGLTRSPGVPARPERPEVPYVQFAMHVRPQLEADDYPPEQIPARIQAEWEGLSAHNKKLWDDRY</sequence>
<keyword evidence="1" id="KW-0677">Repeat</keyword>
<dbReference type="AlphaFoldDB" id="A0A178ZC94"/>
<dbReference type="RefSeq" id="XP_018690777.1">
    <property type="nucleotide sequence ID" value="XM_018839656.1"/>
</dbReference>
<dbReference type="STRING" id="1367422.A0A178ZC94"/>
<evidence type="ECO:0000259" key="5">
    <source>
        <dbReference type="Pfam" id="PF24883"/>
    </source>
</evidence>
<dbReference type="OrthoDB" id="21416at2759"/>
<dbReference type="Pfam" id="PF24809">
    <property type="entry name" value="DUF7708"/>
    <property type="match status" value="1"/>
</dbReference>
<dbReference type="PANTHER" id="PTHR10039">
    <property type="entry name" value="AMELOGENIN"/>
    <property type="match status" value="1"/>
</dbReference>
<dbReference type="Pfam" id="PF22939">
    <property type="entry name" value="WHD_GPIID"/>
    <property type="match status" value="1"/>
</dbReference>
<evidence type="ECO:0000256" key="1">
    <source>
        <dbReference type="ARBA" id="ARBA00022737"/>
    </source>
</evidence>
<dbReference type="Gene3D" id="3.40.50.300">
    <property type="entry name" value="P-loop containing nucleotide triphosphate hydrolases"/>
    <property type="match status" value="1"/>
</dbReference>
<dbReference type="InterPro" id="IPR056125">
    <property type="entry name" value="DUF7708"/>
</dbReference>
<dbReference type="PANTHER" id="PTHR10039:SF14">
    <property type="entry name" value="NACHT DOMAIN-CONTAINING PROTEIN"/>
    <property type="match status" value="1"/>
</dbReference>
<evidence type="ECO:0000256" key="2">
    <source>
        <dbReference type="SAM" id="MobiDB-lite"/>
    </source>
</evidence>
<proteinExistence type="predicted"/>
<protein>
    <recommendedName>
        <fullName evidence="8">NACHT domain-containing protein</fullName>
    </recommendedName>
</protein>
<name>A0A178ZC94_9EURO</name>
<feature type="compositionally biased region" description="Polar residues" evidence="2">
    <location>
        <begin position="956"/>
        <end position="970"/>
    </location>
</feature>
<keyword evidence="7" id="KW-1185">Reference proteome</keyword>
<dbReference type="InterPro" id="IPR027417">
    <property type="entry name" value="P-loop_NTPase"/>
</dbReference>
<dbReference type="EMBL" id="LVYI01000007">
    <property type="protein sequence ID" value="OAP57410.1"/>
    <property type="molecule type" value="Genomic_DNA"/>
</dbReference>
<feature type="domain" description="DUF7708" evidence="4">
    <location>
        <begin position="74"/>
        <end position="200"/>
    </location>
</feature>
<dbReference type="GeneID" id="30012316"/>
<gene>
    <name evidence="6" type="ORF">AYL99_08148</name>
</gene>
<reference evidence="6 7" key="1">
    <citation type="submission" date="2016-04" db="EMBL/GenBank/DDBJ databases">
        <title>Draft genome of Fonsecaea erecta CBS 125763.</title>
        <authorList>
            <person name="Weiss V.A."/>
            <person name="Vicente V.A."/>
            <person name="Raittz R.T."/>
            <person name="Moreno L.F."/>
            <person name="De Souza E.M."/>
            <person name="Pedrosa F.O."/>
            <person name="Steffens M.B."/>
            <person name="Faoro H."/>
            <person name="Tadra-Sfeir M.Z."/>
            <person name="Najafzadeh M.J."/>
            <person name="Felipe M.S."/>
            <person name="Teixeira M."/>
            <person name="Sun J."/>
            <person name="Xi L."/>
            <person name="Gomes R."/>
            <person name="De Azevedo C.M."/>
            <person name="Salgado C.G."/>
            <person name="Da Silva M.B."/>
            <person name="Nascimento M.F."/>
            <person name="Queiroz-Telles F."/>
            <person name="Attili D.S."/>
            <person name="Gorbushina A."/>
        </authorList>
    </citation>
    <scope>NUCLEOTIDE SEQUENCE [LARGE SCALE GENOMIC DNA]</scope>
    <source>
        <strain evidence="6 7">CBS 125763</strain>
    </source>
</reference>
<dbReference type="Proteomes" id="UP000078343">
    <property type="component" value="Unassembled WGS sequence"/>
</dbReference>
<accession>A0A178ZC94</accession>
<feature type="domain" description="GPI inositol-deacylase winged helix" evidence="3">
    <location>
        <begin position="537"/>
        <end position="614"/>
    </location>
</feature>